<dbReference type="AlphaFoldDB" id="A0A7J7KH89"/>
<comment type="caution">
    <text evidence="2">The sequence shown here is derived from an EMBL/GenBank/DDBJ whole genome shotgun (WGS) entry which is preliminary data.</text>
</comment>
<reference evidence="2" key="1">
    <citation type="submission" date="2020-06" db="EMBL/GenBank/DDBJ databases">
        <title>Draft genome of Bugula neritina, a colonial animal packing powerful symbionts and potential medicines.</title>
        <authorList>
            <person name="Rayko M."/>
        </authorList>
    </citation>
    <scope>NUCLEOTIDE SEQUENCE [LARGE SCALE GENOMIC DNA]</scope>
    <source>
        <strain evidence="2">Kwan_BN1</strain>
    </source>
</reference>
<dbReference type="Proteomes" id="UP000593567">
    <property type="component" value="Unassembled WGS sequence"/>
</dbReference>
<organism evidence="2 3">
    <name type="scientific">Bugula neritina</name>
    <name type="common">Brown bryozoan</name>
    <name type="synonym">Sertularia neritina</name>
    <dbReference type="NCBI Taxonomy" id="10212"/>
    <lineage>
        <taxon>Eukaryota</taxon>
        <taxon>Metazoa</taxon>
        <taxon>Spiralia</taxon>
        <taxon>Lophotrochozoa</taxon>
        <taxon>Bryozoa</taxon>
        <taxon>Gymnolaemata</taxon>
        <taxon>Cheilostomatida</taxon>
        <taxon>Flustrina</taxon>
        <taxon>Buguloidea</taxon>
        <taxon>Bugulidae</taxon>
        <taxon>Bugula</taxon>
    </lineage>
</organism>
<proteinExistence type="predicted"/>
<sequence length="115" mass="13247">MRWCVLVLLKINMFILALLFSLAQVAFAWHDLTNEEYHCWPFGASDSQPAAFSTCHGVELDWAISPPAEIKESHPFSVSFTLHLQPEFYAWAVQDAQDDFKTNFFKWKNGSFITT</sequence>
<keyword evidence="3" id="KW-1185">Reference proteome</keyword>
<evidence type="ECO:0000256" key="1">
    <source>
        <dbReference type="SAM" id="SignalP"/>
    </source>
</evidence>
<dbReference type="OrthoDB" id="302535at2759"/>
<keyword evidence="1" id="KW-0732">Signal</keyword>
<name>A0A7J7KH89_BUGNE</name>
<dbReference type="EMBL" id="VXIV02000494">
    <property type="protein sequence ID" value="KAF6037939.1"/>
    <property type="molecule type" value="Genomic_DNA"/>
</dbReference>
<protein>
    <submittedName>
        <fullName evidence="2">Uncharacterized protein</fullName>
    </submittedName>
</protein>
<accession>A0A7J7KH89</accession>
<gene>
    <name evidence="2" type="ORF">EB796_003741</name>
</gene>
<feature type="chain" id="PRO_5029915900" evidence="1">
    <location>
        <begin position="29"/>
        <end position="115"/>
    </location>
</feature>
<feature type="signal peptide" evidence="1">
    <location>
        <begin position="1"/>
        <end position="28"/>
    </location>
</feature>
<evidence type="ECO:0000313" key="3">
    <source>
        <dbReference type="Proteomes" id="UP000593567"/>
    </source>
</evidence>
<evidence type="ECO:0000313" key="2">
    <source>
        <dbReference type="EMBL" id="KAF6037939.1"/>
    </source>
</evidence>